<dbReference type="Proteomes" id="UP000054266">
    <property type="component" value="Unassembled WGS sequence"/>
</dbReference>
<evidence type="ECO:0000256" key="2">
    <source>
        <dbReference type="ARBA" id="ARBA00022692"/>
    </source>
</evidence>
<feature type="transmembrane region" description="Helical" evidence="5">
    <location>
        <begin position="246"/>
        <end position="269"/>
    </location>
</feature>
<dbReference type="PANTHER" id="PTHR23294">
    <property type="entry name" value="ET TRANSLATION PRODUCT-RELATED"/>
    <property type="match status" value="1"/>
</dbReference>
<evidence type="ECO:0000256" key="3">
    <source>
        <dbReference type="ARBA" id="ARBA00022989"/>
    </source>
</evidence>
<feature type="transmembrane region" description="Helical" evidence="5">
    <location>
        <begin position="157"/>
        <end position="176"/>
    </location>
</feature>
<dbReference type="AlphaFoldDB" id="A0A0D2CDX5"/>
<feature type="transmembrane region" description="Helical" evidence="5">
    <location>
        <begin position="352"/>
        <end position="379"/>
    </location>
</feature>
<keyword evidence="4 5" id="KW-0472">Membrane</keyword>
<feature type="transmembrane region" description="Helical" evidence="5">
    <location>
        <begin position="117"/>
        <end position="145"/>
    </location>
</feature>
<protein>
    <recommendedName>
        <fullName evidence="8">Major facilitator superfamily (MFS) profile domain-containing protein</fullName>
    </recommendedName>
</protein>
<feature type="transmembrane region" description="Helical" evidence="5">
    <location>
        <begin position="92"/>
        <end position="111"/>
    </location>
</feature>
<evidence type="ECO:0000313" key="7">
    <source>
        <dbReference type="Proteomes" id="UP000054266"/>
    </source>
</evidence>
<feature type="transmembrane region" description="Helical" evidence="5">
    <location>
        <begin position="281"/>
        <end position="298"/>
    </location>
</feature>
<evidence type="ECO:0000256" key="5">
    <source>
        <dbReference type="SAM" id="Phobius"/>
    </source>
</evidence>
<keyword evidence="2 5" id="KW-0812">Transmembrane</keyword>
<dbReference type="InterPro" id="IPR010291">
    <property type="entry name" value="Ion_channel_UNC-93"/>
</dbReference>
<feature type="transmembrane region" description="Helical" evidence="5">
    <location>
        <begin position="310"/>
        <end position="332"/>
    </location>
</feature>
<evidence type="ECO:0008006" key="8">
    <source>
        <dbReference type="Google" id="ProtNLM"/>
    </source>
</evidence>
<feature type="transmembrane region" description="Helical" evidence="5">
    <location>
        <begin position="188"/>
        <end position="208"/>
    </location>
</feature>
<dbReference type="InterPro" id="IPR051617">
    <property type="entry name" value="UNC-93-like_regulator"/>
</dbReference>
<dbReference type="HOGENOM" id="CLU_030884_0_0_1"/>
<dbReference type="InterPro" id="IPR036259">
    <property type="entry name" value="MFS_trans_sf"/>
</dbReference>
<dbReference type="EMBL" id="KN846962">
    <property type="protein sequence ID" value="KIW63311.1"/>
    <property type="molecule type" value="Genomic_DNA"/>
</dbReference>
<sequence>MASNPSNLEVAEVEDAHLSRWRRSNPFVQNLVVALALFCNPGLYLTITSLGAGGGRPSSADMANLSNALCYAAFVFSGLAAPTILNRAGPRLTLMVAITGYPVFIGAMWYFDAHGHLWFPAVAGLILGVAGGLLWATAAFVANGYSEESNRGTWRSIQWTSNVTGATVGGCVALGINWNANSLGVPHSVYIVFICIQLASLSLGFFMLPPDRLRRNDGTSIAEFHPHTPFMKSLKGTLRLFKDPKILIMIPAFFTAEMFFPLMATVNAFAFNLRTRTLNSMLGNAIQIPLTLGMGWLLDNEKFGSRKRRGFIAITFNAVYITGAYIALIVWLKSWNFQWTVPGPSIDCTDDAYPGAVVVYLLMVSQYGIFQNVMIWVFGSFTNDPENSAHISGLFIACISAGTSISFATSSTEQPFINVAGAFFALTTLCWPILGFVVWKYTSDTRYFQEETVTVPLHVRKEKGMDVHVGTAGSSIDVSSTAVDKVDR</sequence>
<dbReference type="GO" id="GO:0016020">
    <property type="term" value="C:membrane"/>
    <property type="evidence" value="ECO:0007669"/>
    <property type="project" value="UniProtKB-SubCell"/>
</dbReference>
<evidence type="ECO:0000256" key="4">
    <source>
        <dbReference type="ARBA" id="ARBA00023136"/>
    </source>
</evidence>
<feature type="transmembrane region" description="Helical" evidence="5">
    <location>
        <begin position="65"/>
        <end position="85"/>
    </location>
</feature>
<evidence type="ECO:0000313" key="6">
    <source>
        <dbReference type="EMBL" id="KIW63311.1"/>
    </source>
</evidence>
<keyword evidence="7" id="KW-1185">Reference proteome</keyword>
<comment type="subcellular location">
    <subcellularLocation>
        <location evidence="1">Membrane</location>
        <topology evidence="1">Multi-pass membrane protein</topology>
    </subcellularLocation>
</comment>
<dbReference type="PANTHER" id="PTHR23294:SF59">
    <property type="entry name" value="UNC93-LIKE PROTEIN C922.05C"/>
    <property type="match status" value="1"/>
</dbReference>
<organism evidence="6 7">
    <name type="scientific">Phialophora macrospora</name>
    <dbReference type="NCBI Taxonomy" id="1851006"/>
    <lineage>
        <taxon>Eukaryota</taxon>
        <taxon>Fungi</taxon>
        <taxon>Dikarya</taxon>
        <taxon>Ascomycota</taxon>
        <taxon>Pezizomycotina</taxon>
        <taxon>Eurotiomycetes</taxon>
        <taxon>Chaetothyriomycetidae</taxon>
        <taxon>Chaetothyriales</taxon>
        <taxon>Herpotrichiellaceae</taxon>
        <taxon>Phialophora</taxon>
    </lineage>
</organism>
<name>A0A0D2CDX5_9EURO</name>
<dbReference type="SUPFAM" id="SSF103473">
    <property type="entry name" value="MFS general substrate transporter"/>
    <property type="match status" value="1"/>
</dbReference>
<reference evidence="6 7" key="1">
    <citation type="submission" date="2015-01" db="EMBL/GenBank/DDBJ databases">
        <title>The Genome Sequence of Capronia semiimmersa CBS27337.</title>
        <authorList>
            <consortium name="The Broad Institute Genomics Platform"/>
            <person name="Cuomo C."/>
            <person name="de Hoog S."/>
            <person name="Gorbushina A."/>
            <person name="Stielow B."/>
            <person name="Teixiera M."/>
            <person name="Abouelleil A."/>
            <person name="Chapman S.B."/>
            <person name="Priest M."/>
            <person name="Young S.K."/>
            <person name="Wortman J."/>
            <person name="Nusbaum C."/>
            <person name="Birren B."/>
        </authorList>
    </citation>
    <scope>NUCLEOTIDE SEQUENCE [LARGE SCALE GENOMIC DNA]</scope>
    <source>
        <strain evidence="6 7">CBS 27337</strain>
    </source>
</reference>
<accession>A0A0D2CDX5</accession>
<dbReference type="Gene3D" id="1.20.1250.20">
    <property type="entry name" value="MFS general substrate transporter like domains"/>
    <property type="match status" value="1"/>
</dbReference>
<evidence type="ECO:0000256" key="1">
    <source>
        <dbReference type="ARBA" id="ARBA00004141"/>
    </source>
</evidence>
<dbReference type="Pfam" id="PF05978">
    <property type="entry name" value="UNC-93"/>
    <property type="match status" value="1"/>
</dbReference>
<feature type="transmembrane region" description="Helical" evidence="5">
    <location>
        <begin position="27"/>
        <end position="45"/>
    </location>
</feature>
<gene>
    <name evidence="6" type="ORF">PV04_10167</name>
</gene>
<feature type="transmembrane region" description="Helical" evidence="5">
    <location>
        <begin position="416"/>
        <end position="439"/>
    </location>
</feature>
<keyword evidence="3 5" id="KW-1133">Transmembrane helix</keyword>
<feature type="transmembrane region" description="Helical" evidence="5">
    <location>
        <begin position="391"/>
        <end position="410"/>
    </location>
</feature>
<proteinExistence type="predicted"/>